<comment type="caution">
    <text evidence="12">The sequence shown here is derived from an EMBL/GenBank/DDBJ whole genome shotgun (WGS) entry which is preliminary data.</text>
</comment>
<keyword evidence="7 11" id="KW-0249">Electron transport</keyword>
<keyword evidence="6 11" id="KW-0999">Mitochondrion inner membrane</keyword>
<gene>
    <name evidence="12" type="ORF">TL16_g01813</name>
</gene>
<evidence type="ECO:0000256" key="8">
    <source>
        <dbReference type="ARBA" id="ARBA00022989"/>
    </source>
</evidence>
<keyword evidence="8 11" id="KW-1133">Transmembrane helix</keyword>
<reference evidence="13" key="1">
    <citation type="journal article" date="2023" name="Commun. Biol.">
        <title>Genome analysis of Parmales, the sister group of diatoms, reveals the evolutionary specialization of diatoms from phago-mixotrophs to photoautotrophs.</title>
        <authorList>
            <person name="Ban H."/>
            <person name="Sato S."/>
            <person name="Yoshikawa S."/>
            <person name="Yamada K."/>
            <person name="Nakamura Y."/>
            <person name="Ichinomiya M."/>
            <person name="Sato N."/>
            <person name="Blanc-Mathieu R."/>
            <person name="Endo H."/>
            <person name="Kuwata A."/>
            <person name="Ogata H."/>
        </authorList>
    </citation>
    <scope>NUCLEOTIDE SEQUENCE [LARGE SCALE GENOMIC DNA]</scope>
</reference>
<comment type="function">
    <text evidence="11">Complex I functions in the transfer of electrons from NADH to the respiratory chain. Accessory subunit of the mitochondrial membrane respiratory chain NADH dehydrogenase (Complex I), that is believed not to be involved in catalysis.</text>
</comment>
<dbReference type="PANTHER" id="PTHR12966:SF0">
    <property type="entry name" value="NADH DEHYDROGENASE [UBIQUINONE] 1 ALPHA SUBCOMPLEX SUBUNIT 13"/>
    <property type="match status" value="1"/>
</dbReference>
<dbReference type="Proteomes" id="UP001162640">
    <property type="component" value="Unassembled WGS sequence"/>
</dbReference>
<evidence type="ECO:0000256" key="3">
    <source>
        <dbReference type="ARBA" id="ARBA00022448"/>
    </source>
</evidence>
<proteinExistence type="inferred from homology"/>
<evidence type="ECO:0000256" key="5">
    <source>
        <dbReference type="ARBA" id="ARBA00022692"/>
    </source>
</evidence>
<evidence type="ECO:0000313" key="12">
    <source>
        <dbReference type="EMBL" id="GMH55076.1"/>
    </source>
</evidence>
<protein>
    <recommendedName>
        <fullName evidence="11">NADH dehydrogenase [ubiquinone] 1 alpha subcomplex subunit 13</fullName>
    </recommendedName>
</protein>
<comment type="similarity">
    <text evidence="2 11">Belongs to the complex I NDUFA13 subunit family.</text>
</comment>
<keyword evidence="5 11" id="KW-0812">Transmembrane</keyword>
<organism evidence="12 13">
    <name type="scientific">Triparma laevis f. inornata</name>
    <dbReference type="NCBI Taxonomy" id="1714386"/>
    <lineage>
        <taxon>Eukaryota</taxon>
        <taxon>Sar</taxon>
        <taxon>Stramenopiles</taxon>
        <taxon>Ochrophyta</taxon>
        <taxon>Bolidophyceae</taxon>
        <taxon>Parmales</taxon>
        <taxon>Triparmaceae</taxon>
        <taxon>Triparma</taxon>
    </lineage>
</organism>
<evidence type="ECO:0000256" key="6">
    <source>
        <dbReference type="ARBA" id="ARBA00022792"/>
    </source>
</evidence>
<dbReference type="Pfam" id="PF06212">
    <property type="entry name" value="GRIM-19"/>
    <property type="match status" value="1"/>
</dbReference>
<dbReference type="GO" id="GO:0045271">
    <property type="term" value="C:respiratory chain complex I"/>
    <property type="evidence" value="ECO:0007669"/>
    <property type="project" value="UniProtKB-UniRule"/>
</dbReference>
<evidence type="ECO:0000313" key="13">
    <source>
        <dbReference type="Proteomes" id="UP001162640"/>
    </source>
</evidence>
<sequence>MLRTFVRKMADVSKGFGSGTKVLGRSAPVQDMPPAGGYPSIKYDRFLPNRGPSGLQLWIGGALVSGFGFYLLGSENIKRNADKAEKREARLSLYPYLQAESDRSYVKSEIESLKEEAELMKGNKGWKVGENVYNSKKWTPPVTHI</sequence>
<evidence type="ECO:0000256" key="9">
    <source>
        <dbReference type="ARBA" id="ARBA00023128"/>
    </source>
</evidence>
<dbReference type="PANTHER" id="PTHR12966">
    <property type="entry name" value="NADH DEHYDROGENASE UBIQUINONE 1 ALPHA SUBCOMPLEX SUBUNIT 13"/>
    <property type="match status" value="1"/>
</dbReference>
<evidence type="ECO:0000256" key="11">
    <source>
        <dbReference type="RuleBase" id="RU368034"/>
    </source>
</evidence>
<dbReference type="InterPro" id="IPR009346">
    <property type="entry name" value="GRIM-19"/>
</dbReference>
<feature type="transmembrane region" description="Helical" evidence="11">
    <location>
        <begin position="55"/>
        <end position="73"/>
    </location>
</feature>
<evidence type="ECO:0000256" key="1">
    <source>
        <dbReference type="ARBA" id="ARBA00004298"/>
    </source>
</evidence>
<keyword evidence="9 11" id="KW-0496">Mitochondrion</keyword>
<keyword evidence="3 11" id="KW-0813">Transport</keyword>
<name>A0A9W6ZN70_9STRA</name>
<dbReference type="AlphaFoldDB" id="A0A9W6ZN70"/>
<evidence type="ECO:0000256" key="7">
    <source>
        <dbReference type="ARBA" id="ARBA00022982"/>
    </source>
</evidence>
<keyword evidence="4 11" id="KW-0679">Respiratory chain</keyword>
<evidence type="ECO:0000256" key="4">
    <source>
        <dbReference type="ARBA" id="ARBA00022660"/>
    </source>
</evidence>
<keyword evidence="10 11" id="KW-0472">Membrane</keyword>
<dbReference type="EMBL" id="BLQM01000042">
    <property type="protein sequence ID" value="GMH55076.1"/>
    <property type="molecule type" value="Genomic_DNA"/>
</dbReference>
<accession>A0A9W6ZN70</accession>
<dbReference type="GO" id="GO:0005743">
    <property type="term" value="C:mitochondrial inner membrane"/>
    <property type="evidence" value="ECO:0007669"/>
    <property type="project" value="UniProtKB-SubCell"/>
</dbReference>
<comment type="subcellular location">
    <subcellularLocation>
        <location evidence="1 11">Mitochondrion inner membrane</location>
        <topology evidence="1 11">Single-pass membrane protein</topology>
        <orientation evidence="1 11">Matrix side</orientation>
    </subcellularLocation>
</comment>
<evidence type="ECO:0000256" key="2">
    <source>
        <dbReference type="ARBA" id="ARBA00007312"/>
    </source>
</evidence>
<evidence type="ECO:0000256" key="10">
    <source>
        <dbReference type="ARBA" id="ARBA00023136"/>
    </source>
</evidence>